<evidence type="ECO:0000313" key="5">
    <source>
        <dbReference type="Proteomes" id="UP001470230"/>
    </source>
</evidence>
<reference evidence="4 5" key="1">
    <citation type="submission" date="2024-04" db="EMBL/GenBank/DDBJ databases">
        <title>Tritrichomonas musculus Genome.</title>
        <authorList>
            <person name="Alves-Ferreira E."/>
            <person name="Grigg M."/>
            <person name="Lorenzi H."/>
            <person name="Galac M."/>
        </authorList>
    </citation>
    <scope>NUCLEOTIDE SEQUENCE [LARGE SCALE GENOMIC DNA]</scope>
    <source>
        <strain evidence="4 5">EAF2021</strain>
    </source>
</reference>
<dbReference type="Gene3D" id="1.10.510.10">
    <property type="entry name" value="Transferase(Phosphotransferase) domain 1"/>
    <property type="match status" value="1"/>
</dbReference>
<keyword evidence="1" id="KW-0175">Coiled coil</keyword>
<proteinExistence type="predicted"/>
<dbReference type="Proteomes" id="UP001470230">
    <property type="component" value="Unassembled WGS sequence"/>
</dbReference>
<accession>A0ABR2KAZ8</accession>
<feature type="compositionally biased region" description="Basic and acidic residues" evidence="2">
    <location>
        <begin position="117"/>
        <end position="151"/>
    </location>
</feature>
<protein>
    <recommendedName>
        <fullName evidence="3">Protein kinase domain-containing protein</fullName>
    </recommendedName>
</protein>
<dbReference type="InterPro" id="IPR011009">
    <property type="entry name" value="Kinase-like_dom_sf"/>
</dbReference>
<dbReference type="InterPro" id="IPR000719">
    <property type="entry name" value="Prot_kinase_dom"/>
</dbReference>
<evidence type="ECO:0000256" key="2">
    <source>
        <dbReference type="SAM" id="MobiDB-lite"/>
    </source>
</evidence>
<evidence type="ECO:0000259" key="3">
    <source>
        <dbReference type="PROSITE" id="PS50011"/>
    </source>
</evidence>
<evidence type="ECO:0000256" key="1">
    <source>
        <dbReference type="SAM" id="Coils"/>
    </source>
</evidence>
<name>A0ABR2KAZ8_9EUKA</name>
<dbReference type="PROSITE" id="PS50011">
    <property type="entry name" value="PROTEIN_KINASE_DOM"/>
    <property type="match status" value="1"/>
</dbReference>
<keyword evidence="5" id="KW-1185">Reference proteome</keyword>
<gene>
    <name evidence="4" type="ORF">M9Y10_039118</name>
</gene>
<sequence length="245" mass="28298">MYLAPEIFEEFHFSNASNSFAFAIILYQLISNRRSIKIGRLRYACYNDLLVDDLSNEIQSYFINILDTNPLNRPTIDQIYDQLQTDDFKSAFGDINEEEVIKYIAILTGQNEDYDEKSENHKSEDSDDNKFEDSDDNKNEINNENSLKIESDDAIDEDSDCVRIDSDEEPSDGLNENKINTDDDENSEENNAEDHNTIGNDKDLTEANEKVKNLEDENKILRDQLKLLEKEANKGVSRKIANLRF</sequence>
<feature type="compositionally biased region" description="Basic and acidic residues" evidence="2">
    <location>
        <begin position="192"/>
        <end position="204"/>
    </location>
</feature>
<feature type="coiled-coil region" evidence="1">
    <location>
        <begin position="204"/>
        <end position="231"/>
    </location>
</feature>
<dbReference type="SUPFAM" id="SSF56112">
    <property type="entry name" value="Protein kinase-like (PK-like)"/>
    <property type="match status" value="1"/>
</dbReference>
<feature type="region of interest" description="Disordered" evidence="2">
    <location>
        <begin position="112"/>
        <end position="204"/>
    </location>
</feature>
<feature type="domain" description="Protein kinase" evidence="3">
    <location>
        <begin position="1"/>
        <end position="89"/>
    </location>
</feature>
<organism evidence="4 5">
    <name type="scientific">Tritrichomonas musculus</name>
    <dbReference type="NCBI Taxonomy" id="1915356"/>
    <lineage>
        <taxon>Eukaryota</taxon>
        <taxon>Metamonada</taxon>
        <taxon>Parabasalia</taxon>
        <taxon>Tritrichomonadida</taxon>
        <taxon>Tritrichomonadidae</taxon>
        <taxon>Tritrichomonas</taxon>
    </lineage>
</organism>
<dbReference type="EMBL" id="JAPFFF010000006">
    <property type="protein sequence ID" value="KAK8888058.1"/>
    <property type="molecule type" value="Genomic_DNA"/>
</dbReference>
<feature type="compositionally biased region" description="Acidic residues" evidence="2">
    <location>
        <begin position="182"/>
        <end position="191"/>
    </location>
</feature>
<comment type="caution">
    <text evidence="4">The sequence shown here is derived from an EMBL/GenBank/DDBJ whole genome shotgun (WGS) entry which is preliminary data.</text>
</comment>
<evidence type="ECO:0000313" key="4">
    <source>
        <dbReference type="EMBL" id="KAK8888058.1"/>
    </source>
</evidence>